<dbReference type="EMBL" id="CP115452">
    <property type="protein sequence ID" value="WBP92074.1"/>
    <property type="molecule type" value="Genomic_DNA"/>
</dbReference>
<protein>
    <submittedName>
        <fullName evidence="2">IPT/TIG domain-containing protein</fullName>
    </submittedName>
</protein>
<geneLocation type="plasmid" evidence="2 3">
    <name>punmamed3</name>
</geneLocation>
<name>A0ABY7QIL0_9ACTN</name>
<dbReference type="Proteomes" id="UP001212821">
    <property type="component" value="Plasmid punmamed3"/>
</dbReference>
<gene>
    <name evidence="2" type="ORF">O1G21_40790</name>
</gene>
<dbReference type="SMART" id="SM00429">
    <property type="entry name" value="IPT"/>
    <property type="match status" value="2"/>
</dbReference>
<dbReference type="Gene3D" id="2.60.40.10">
    <property type="entry name" value="Immunoglobulins"/>
    <property type="match status" value="2"/>
</dbReference>
<feature type="domain" description="IPT/TIG" evidence="1">
    <location>
        <begin position="86"/>
        <end position="166"/>
    </location>
</feature>
<organism evidence="2 3">
    <name type="scientific">Kitasatospora cathayae</name>
    <dbReference type="NCBI Taxonomy" id="3004092"/>
    <lineage>
        <taxon>Bacteria</taxon>
        <taxon>Bacillati</taxon>
        <taxon>Actinomycetota</taxon>
        <taxon>Actinomycetes</taxon>
        <taxon>Kitasatosporales</taxon>
        <taxon>Streptomycetaceae</taxon>
        <taxon>Kitasatospora</taxon>
    </lineage>
</organism>
<dbReference type="RefSeq" id="WP_270151768.1">
    <property type="nucleotide sequence ID" value="NZ_CP115452.1"/>
</dbReference>
<reference evidence="2 3" key="1">
    <citation type="submission" date="2022-12" db="EMBL/GenBank/DDBJ databases">
        <title>HUAS 3-15.</title>
        <authorList>
            <person name="Mo P."/>
        </authorList>
    </citation>
    <scope>NUCLEOTIDE SEQUENCE [LARGE SCALE GENOMIC DNA]</scope>
    <source>
        <strain evidence="2 3">HUAS 3-15</strain>
        <plasmid evidence="2 3">punmamed3</plasmid>
    </source>
</reference>
<feature type="domain" description="IPT/TIG" evidence="1">
    <location>
        <begin position="2"/>
        <end position="82"/>
    </location>
</feature>
<evidence type="ECO:0000313" key="2">
    <source>
        <dbReference type="EMBL" id="WBP92074.1"/>
    </source>
</evidence>
<dbReference type="InterPro" id="IPR014756">
    <property type="entry name" value="Ig_E-set"/>
</dbReference>
<evidence type="ECO:0000259" key="1">
    <source>
        <dbReference type="SMART" id="SM00429"/>
    </source>
</evidence>
<keyword evidence="3" id="KW-1185">Reference proteome</keyword>
<keyword evidence="2" id="KW-0614">Plasmid</keyword>
<dbReference type="SUPFAM" id="SSF81296">
    <property type="entry name" value="E set domains"/>
    <property type="match status" value="2"/>
</dbReference>
<accession>A0ABY7QIL0</accession>
<dbReference type="InterPro" id="IPR002909">
    <property type="entry name" value="IPT_dom"/>
</dbReference>
<dbReference type="Pfam" id="PF01833">
    <property type="entry name" value="TIG"/>
    <property type="match status" value="2"/>
</dbReference>
<dbReference type="InterPro" id="IPR013783">
    <property type="entry name" value="Ig-like_fold"/>
</dbReference>
<evidence type="ECO:0000313" key="3">
    <source>
        <dbReference type="Proteomes" id="UP001212821"/>
    </source>
</evidence>
<sequence length="166" mass="15862">MSPILLALVPSQGPTTGGNPVLLVGAGLTGATAVLFGATPALSFTVQFDGAITAVAPPGTGTVPVTVVTPSGTSNNLSYTYQAPAPPTILALVPPIGLATGGLPVLIVGHGLSGATSVLFGATPAANFTVLGDGAILAVSPPGTGTVPVTVTTPAGTSNGASYTYL</sequence>
<proteinExistence type="predicted"/>